<dbReference type="InterPro" id="IPR007374">
    <property type="entry name" value="ASCH_domain"/>
</dbReference>
<keyword evidence="4" id="KW-1185">Reference proteome</keyword>
<dbReference type="PANTHER" id="PTHR34204:SF2">
    <property type="entry name" value="RNA-BINDING ASCH DOMAIN PROTEIN"/>
    <property type="match status" value="1"/>
</dbReference>
<evidence type="ECO:0000313" key="3">
    <source>
        <dbReference type="EMBL" id="KAF8393758.1"/>
    </source>
</evidence>
<proteinExistence type="predicted"/>
<evidence type="ECO:0000313" key="4">
    <source>
        <dbReference type="Proteomes" id="UP000655225"/>
    </source>
</evidence>
<name>A0A834YWB8_TETSI</name>
<accession>A0A834YWB8</accession>
<feature type="domain" description="ASCH" evidence="2">
    <location>
        <begin position="211"/>
        <end position="314"/>
    </location>
</feature>
<sequence length="370" mass="40924">MEKSVQPSSPGVSPVLLDNCIEELLKLTLASSIDGTLEIDLGLSKEYCSDLLKHDLDGHDFNPTGKILDFDTLWFSIFKLKSNRIFRDTVYVPRRPRSASRARVPAHVGSSIPLPPSTSTSADPSLPLSDLDLDLPIAVRKDTLGVPPYPLYKHLASALHQCITSGAFCRTSNILFPIHEGSILKQKERNKMVLDKGSELVNMLKAVQFELHVQEPFFSQLRVGLKTIEGRCAVGDYTRIGPGALILFNKCLLLEVQDVKWYASFSEMLEAESLLTVLPGVSTTEEGLQIYRKFYTEDKERSNGVLAICVSRPTAQPYICLASILSELGYEGVQSFLGMIHTEGTIPEALPPPRSALLSSFLMPHKPNVR</sequence>
<dbReference type="Proteomes" id="UP000655225">
    <property type="component" value="Unassembled WGS sequence"/>
</dbReference>
<dbReference type="PANTHER" id="PTHR34204">
    <property type="entry name" value="RNA-BINDING ASCH DOMAIN PROTEIN"/>
    <property type="match status" value="1"/>
</dbReference>
<reference evidence="3 4" key="1">
    <citation type="submission" date="2020-04" db="EMBL/GenBank/DDBJ databases">
        <title>Plant Genome Project.</title>
        <authorList>
            <person name="Zhang R.-G."/>
        </authorList>
    </citation>
    <scope>NUCLEOTIDE SEQUENCE [LARGE SCALE GENOMIC DNA]</scope>
    <source>
        <strain evidence="3">YNK0</strain>
        <tissue evidence="3">Leaf</tissue>
    </source>
</reference>
<dbReference type="SUPFAM" id="SSF88697">
    <property type="entry name" value="PUA domain-like"/>
    <property type="match status" value="1"/>
</dbReference>
<evidence type="ECO:0000259" key="2">
    <source>
        <dbReference type="SMART" id="SM01022"/>
    </source>
</evidence>
<dbReference type="CDD" id="cd06555">
    <property type="entry name" value="ASCH_PF0470_like"/>
    <property type="match status" value="1"/>
</dbReference>
<dbReference type="Gene3D" id="2.30.130.30">
    <property type="entry name" value="Hypothetical protein"/>
    <property type="match status" value="1"/>
</dbReference>
<evidence type="ECO:0000256" key="1">
    <source>
        <dbReference type="SAM" id="MobiDB-lite"/>
    </source>
</evidence>
<dbReference type="SMART" id="SM01022">
    <property type="entry name" value="ASCH"/>
    <property type="match status" value="1"/>
</dbReference>
<feature type="region of interest" description="Disordered" evidence="1">
    <location>
        <begin position="102"/>
        <end position="125"/>
    </location>
</feature>
<dbReference type="Pfam" id="PF04266">
    <property type="entry name" value="ASCH"/>
    <property type="match status" value="1"/>
</dbReference>
<dbReference type="AlphaFoldDB" id="A0A834YWB8"/>
<gene>
    <name evidence="3" type="ORF">HHK36_019956</name>
</gene>
<dbReference type="InterPro" id="IPR015947">
    <property type="entry name" value="PUA-like_sf"/>
</dbReference>
<comment type="caution">
    <text evidence="3">The sequence shown here is derived from an EMBL/GenBank/DDBJ whole genome shotgun (WGS) entry which is preliminary data.</text>
</comment>
<organism evidence="3 4">
    <name type="scientific">Tetracentron sinense</name>
    <name type="common">Spur-leaf</name>
    <dbReference type="NCBI Taxonomy" id="13715"/>
    <lineage>
        <taxon>Eukaryota</taxon>
        <taxon>Viridiplantae</taxon>
        <taxon>Streptophyta</taxon>
        <taxon>Embryophyta</taxon>
        <taxon>Tracheophyta</taxon>
        <taxon>Spermatophyta</taxon>
        <taxon>Magnoliopsida</taxon>
        <taxon>Trochodendrales</taxon>
        <taxon>Trochodendraceae</taxon>
        <taxon>Tetracentron</taxon>
    </lineage>
</organism>
<dbReference type="OrthoDB" id="112749at2759"/>
<protein>
    <recommendedName>
        <fullName evidence="2">ASCH domain-containing protein</fullName>
    </recommendedName>
</protein>
<dbReference type="EMBL" id="JABCRI010000014">
    <property type="protein sequence ID" value="KAF8393758.1"/>
    <property type="molecule type" value="Genomic_DNA"/>
</dbReference>